<sequence>VGQTVYAFGGYCHGFLDTLYAMSIETKEWREVEQNGDWPPPRMAHVAFSLGGRLYIAGGSGSGSSMLQDMWSLDPQTETWTQGVAPPVAFAG</sequence>
<dbReference type="EMBL" id="BDIP01007719">
    <property type="protein sequence ID" value="GIQ91441.1"/>
    <property type="molecule type" value="Genomic_DNA"/>
</dbReference>
<dbReference type="PANTHER" id="PTHR46093:SF18">
    <property type="entry name" value="FIBRONECTIN TYPE-III DOMAIN-CONTAINING PROTEIN"/>
    <property type="match status" value="1"/>
</dbReference>
<accession>A0A9K3D9J9</accession>
<dbReference type="InterPro" id="IPR015915">
    <property type="entry name" value="Kelch-typ_b-propeller"/>
</dbReference>
<dbReference type="AlphaFoldDB" id="A0A9K3D9J9"/>
<proteinExistence type="predicted"/>
<keyword evidence="4" id="KW-1185">Reference proteome</keyword>
<dbReference type="PANTHER" id="PTHR46093">
    <property type="entry name" value="ACYL-COA-BINDING DOMAIN-CONTAINING PROTEIN 5"/>
    <property type="match status" value="1"/>
</dbReference>
<gene>
    <name evidence="3" type="ORF">KIPB_014697</name>
</gene>
<evidence type="ECO:0000313" key="4">
    <source>
        <dbReference type="Proteomes" id="UP000265618"/>
    </source>
</evidence>
<organism evidence="3 4">
    <name type="scientific">Kipferlia bialata</name>
    <dbReference type="NCBI Taxonomy" id="797122"/>
    <lineage>
        <taxon>Eukaryota</taxon>
        <taxon>Metamonada</taxon>
        <taxon>Carpediemonas-like organisms</taxon>
        <taxon>Kipferlia</taxon>
    </lineage>
</organism>
<feature type="non-terminal residue" evidence="3">
    <location>
        <position position="1"/>
    </location>
</feature>
<reference evidence="3 4" key="1">
    <citation type="journal article" date="2018" name="PLoS ONE">
        <title>The draft genome of Kipferlia bialata reveals reductive genome evolution in fornicate parasites.</title>
        <authorList>
            <person name="Tanifuji G."/>
            <person name="Takabayashi S."/>
            <person name="Kume K."/>
            <person name="Takagi M."/>
            <person name="Nakayama T."/>
            <person name="Kamikawa R."/>
            <person name="Inagaki Y."/>
            <person name="Hashimoto T."/>
        </authorList>
    </citation>
    <scope>NUCLEOTIDE SEQUENCE [LARGE SCALE GENOMIC DNA]</scope>
    <source>
        <strain evidence="3">NY0173</strain>
    </source>
</reference>
<dbReference type="Gene3D" id="2.120.10.80">
    <property type="entry name" value="Kelch-type beta propeller"/>
    <property type="match status" value="1"/>
</dbReference>
<dbReference type="OrthoDB" id="10250130at2759"/>
<dbReference type="Pfam" id="PF24681">
    <property type="entry name" value="Kelch_KLHDC2_KLHL20_DRC7"/>
    <property type="match status" value="1"/>
</dbReference>
<comment type="caution">
    <text evidence="3">The sequence shown here is derived from an EMBL/GenBank/DDBJ whole genome shotgun (WGS) entry which is preliminary data.</text>
</comment>
<evidence type="ECO:0000256" key="1">
    <source>
        <dbReference type="ARBA" id="ARBA00022441"/>
    </source>
</evidence>
<dbReference type="SUPFAM" id="SSF117281">
    <property type="entry name" value="Kelch motif"/>
    <property type="match status" value="1"/>
</dbReference>
<evidence type="ECO:0000256" key="2">
    <source>
        <dbReference type="ARBA" id="ARBA00022737"/>
    </source>
</evidence>
<keyword evidence="1" id="KW-0880">Kelch repeat</keyword>
<keyword evidence="2" id="KW-0677">Repeat</keyword>
<dbReference type="Proteomes" id="UP000265618">
    <property type="component" value="Unassembled WGS sequence"/>
</dbReference>
<protein>
    <submittedName>
        <fullName evidence="3">Uncharacterized protein</fullName>
    </submittedName>
</protein>
<evidence type="ECO:0000313" key="3">
    <source>
        <dbReference type="EMBL" id="GIQ91441.1"/>
    </source>
</evidence>
<name>A0A9K3D9J9_9EUKA</name>